<dbReference type="AlphaFoldDB" id="F2EDN0"/>
<name>F2EDN0_HORVV</name>
<evidence type="ECO:0000256" key="1">
    <source>
        <dbReference type="SAM" id="MobiDB-lite"/>
    </source>
</evidence>
<feature type="region of interest" description="Disordered" evidence="1">
    <location>
        <begin position="133"/>
        <end position="152"/>
    </location>
</feature>
<dbReference type="PANTHER" id="PTHR36369:SF3">
    <property type="entry name" value="OS06G0196200 PROTEIN"/>
    <property type="match status" value="1"/>
</dbReference>
<sequence>RNQERNAGDRRSIEMDILEQPLEAVAFRVHSLPEAAAAWTWLAAVLAAAAAAGVWRLRSSTAPSAVITDDVSKPLNPDTSPLLVPAAAEAERWVGRLSCEPTTSTSSVPALSPRERYTAYYQDAGCVGCCDVESDEEEGAEDRDPEDDGGVYVPSEAGRFEWEVVRPLLPPMAATAAETGRFQNPRALSGSVVRLWDQGGDRSFIAAAAASRRRSGRAGTVSSF</sequence>
<keyword evidence="2" id="KW-1133">Transmembrane helix</keyword>
<proteinExistence type="evidence at transcript level"/>
<reference evidence="3" key="1">
    <citation type="journal article" date="2011" name="Plant Physiol.">
        <title>Comprehensive sequence analysis of 24,783 barley full-length cDNAs derived from 12 clone libraries.</title>
        <authorList>
            <person name="Matsumoto T."/>
            <person name="Tanaka T."/>
            <person name="Sakai H."/>
            <person name="Amano N."/>
            <person name="Kanamori H."/>
            <person name="Kurita K."/>
            <person name="Kikuta A."/>
            <person name="Kamiya K."/>
            <person name="Yamamoto M."/>
            <person name="Ikawa H."/>
            <person name="Fujii N."/>
            <person name="Hori K."/>
            <person name="Itoh T."/>
            <person name="Sato K."/>
        </authorList>
    </citation>
    <scope>NUCLEOTIDE SEQUENCE</scope>
    <source>
        <tissue evidence="3">Flower</tissue>
    </source>
</reference>
<evidence type="ECO:0000256" key="2">
    <source>
        <dbReference type="SAM" id="Phobius"/>
    </source>
</evidence>
<dbReference type="EMBL" id="AK374255">
    <property type="protein sequence ID" value="BAK05452.1"/>
    <property type="molecule type" value="mRNA"/>
</dbReference>
<feature type="transmembrane region" description="Helical" evidence="2">
    <location>
        <begin position="36"/>
        <end position="55"/>
    </location>
</feature>
<keyword evidence="2" id="KW-0472">Membrane</keyword>
<feature type="compositionally biased region" description="Acidic residues" evidence="1">
    <location>
        <begin position="133"/>
        <end position="149"/>
    </location>
</feature>
<keyword evidence="2" id="KW-0812">Transmembrane</keyword>
<dbReference type="PANTHER" id="PTHR36369">
    <property type="entry name" value="TRANSMEMBRANE PROTEIN"/>
    <property type="match status" value="1"/>
</dbReference>
<evidence type="ECO:0000313" key="3">
    <source>
        <dbReference type="EMBL" id="BAK05452.1"/>
    </source>
</evidence>
<protein>
    <submittedName>
        <fullName evidence="3">Predicted protein</fullName>
    </submittedName>
</protein>
<organism evidence="3">
    <name type="scientific">Hordeum vulgare subsp. vulgare</name>
    <name type="common">Domesticated barley</name>
    <dbReference type="NCBI Taxonomy" id="112509"/>
    <lineage>
        <taxon>Eukaryota</taxon>
        <taxon>Viridiplantae</taxon>
        <taxon>Streptophyta</taxon>
        <taxon>Embryophyta</taxon>
        <taxon>Tracheophyta</taxon>
        <taxon>Spermatophyta</taxon>
        <taxon>Magnoliopsida</taxon>
        <taxon>Liliopsida</taxon>
        <taxon>Poales</taxon>
        <taxon>Poaceae</taxon>
        <taxon>BOP clade</taxon>
        <taxon>Pooideae</taxon>
        <taxon>Triticodae</taxon>
        <taxon>Triticeae</taxon>
        <taxon>Hordeinae</taxon>
        <taxon>Hordeum</taxon>
    </lineage>
</organism>
<accession>F2EDN0</accession>
<feature type="non-terminal residue" evidence="3">
    <location>
        <position position="1"/>
    </location>
</feature>